<dbReference type="RefSeq" id="WP_086375939.1">
    <property type="nucleotide sequence ID" value="NZ_NGIR01000023.1"/>
</dbReference>
<organism evidence="1 2">
    <name type="scientific">Acinetobacter pittii</name>
    <name type="common">Acinetobacter genomosp. 3</name>
    <dbReference type="NCBI Taxonomy" id="48296"/>
    <lineage>
        <taxon>Bacteria</taxon>
        <taxon>Pseudomonadati</taxon>
        <taxon>Pseudomonadota</taxon>
        <taxon>Gammaproteobacteria</taxon>
        <taxon>Moraxellales</taxon>
        <taxon>Moraxellaceae</taxon>
        <taxon>Acinetobacter</taxon>
        <taxon>Acinetobacter calcoaceticus/baumannii complex</taxon>
    </lineage>
</organism>
<evidence type="ECO:0000313" key="1">
    <source>
        <dbReference type="EMBL" id="OTU28382.1"/>
    </source>
</evidence>
<name>A0A242U5Z5_ACIPI</name>
<dbReference type="Proteomes" id="UP000195162">
    <property type="component" value="Unassembled WGS sequence"/>
</dbReference>
<reference evidence="1 2" key="1">
    <citation type="submission" date="2017-05" db="EMBL/GenBank/DDBJ databases">
        <authorList>
            <person name="Song R."/>
            <person name="Chenine A.L."/>
            <person name="Ruprecht R.M."/>
        </authorList>
    </citation>
    <scope>NUCLEOTIDE SEQUENCE [LARGE SCALE GENOMIC DNA]</scope>
    <source>
        <strain evidence="1 2">ARLG1955</strain>
    </source>
</reference>
<evidence type="ECO:0000313" key="2">
    <source>
        <dbReference type="Proteomes" id="UP000195162"/>
    </source>
</evidence>
<accession>A0A242U5Z5</accession>
<gene>
    <name evidence="1" type="ORF">CAT59_07430</name>
</gene>
<proteinExistence type="predicted"/>
<dbReference type="AlphaFoldDB" id="A0A242U5Z5"/>
<comment type="caution">
    <text evidence="1">The sequence shown here is derived from an EMBL/GenBank/DDBJ whole genome shotgun (WGS) entry which is preliminary data.</text>
</comment>
<sequence length="147" mass="16800">MDSEAIYQALFDRLSTKVEGLITVSRRLRHFNHVTPEQRPAMFITQGNQQEVPVHGMDSKVELAAEVYLYIHEADRAKPPSSQMNIFIDRVREAIKPDHPDFNECQTLGGLVEHCWIEGIIEVYEAVENMLDDQAIAIIPIRILTTN</sequence>
<protein>
    <submittedName>
        <fullName evidence="1">Uncharacterized protein</fullName>
    </submittedName>
</protein>
<dbReference type="EMBL" id="NGIR01000023">
    <property type="protein sequence ID" value="OTU28382.1"/>
    <property type="molecule type" value="Genomic_DNA"/>
</dbReference>